<dbReference type="PANTHER" id="PTHR13109">
    <property type="entry name" value="NEUROCHONDRIN"/>
    <property type="match status" value="1"/>
</dbReference>
<proteinExistence type="predicted"/>
<feature type="compositionally biased region" description="Polar residues" evidence="1">
    <location>
        <begin position="28"/>
        <end position="44"/>
    </location>
</feature>
<evidence type="ECO:0000256" key="1">
    <source>
        <dbReference type="SAM" id="MobiDB-lite"/>
    </source>
</evidence>
<dbReference type="OrthoDB" id="8962942at2759"/>
<evidence type="ECO:0008006" key="4">
    <source>
        <dbReference type="Google" id="ProtNLM"/>
    </source>
</evidence>
<dbReference type="AlphaFoldDB" id="A0A1Y1ID82"/>
<evidence type="ECO:0000313" key="2">
    <source>
        <dbReference type="EMBL" id="GAQ87399.1"/>
    </source>
</evidence>
<keyword evidence="3" id="KW-1185">Reference proteome</keyword>
<dbReference type="Pfam" id="PF05536">
    <property type="entry name" value="Neurochondrin"/>
    <property type="match status" value="1"/>
</dbReference>
<dbReference type="InterPro" id="IPR008709">
    <property type="entry name" value="Neurochondrin"/>
</dbReference>
<evidence type="ECO:0000313" key="3">
    <source>
        <dbReference type="Proteomes" id="UP000054558"/>
    </source>
</evidence>
<organism evidence="2 3">
    <name type="scientific">Klebsormidium nitens</name>
    <name type="common">Green alga</name>
    <name type="synonym">Ulothrix nitens</name>
    <dbReference type="NCBI Taxonomy" id="105231"/>
    <lineage>
        <taxon>Eukaryota</taxon>
        <taxon>Viridiplantae</taxon>
        <taxon>Streptophyta</taxon>
        <taxon>Klebsormidiophyceae</taxon>
        <taxon>Klebsormidiales</taxon>
        <taxon>Klebsormidiaceae</taxon>
        <taxon>Klebsormidium</taxon>
    </lineage>
</organism>
<dbReference type="EMBL" id="DF237299">
    <property type="protein sequence ID" value="GAQ87399.1"/>
    <property type="molecule type" value="Genomic_DNA"/>
</dbReference>
<dbReference type="Proteomes" id="UP000054558">
    <property type="component" value="Unassembled WGS sequence"/>
</dbReference>
<accession>A0A1Y1ID82</accession>
<dbReference type="PANTHER" id="PTHR13109:SF7">
    <property type="entry name" value="NEUROCHONDRIN"/>
    <property type="match status" value="1"/>
</dbReference>
<protein>
    <recommendedName>
        <fullName evidence="4">Neurochondrin family protein</fullName>
    </recommendedName>
</protein>
<feature type="region of interest" description="Disordered" evidence="1">
    <location>
        <begin position="1"/>
        <end position="48"/>
    </location>
</feature>
<sequence>MDLDKPHHSGQSQTPQPPVANPLEEQDQSSAEQASTSGRPQQPGGSLDECLALLRGGSDEQRLVGLLLATRFVSAGDLAAVEAVFDAVGWAFIGRLFRTGGGQPLSPYAALALSLVSAFVRVPRLAAATEAIERVPLFLGVVRGGADAGPVQDALECLLAVASASDEGLRVELESGGVAAVCQCLGRFTGGEEAWFLDGVRLLGTLLSGGAGKESFVQGGEVAVPVLAQEFAARTDMLVFECLGCLVGVLSHQQGVPETGKWEDDVRRGVQNLLQSKNVKAEHRLGALELARLMVEAKGENWLLGSMGNEGQSKMKGDNFLLVLLNTVRVEVAVQLNEVARALFGEKGTGVVAPALAEAVTSCYALLEAGVNALAEAAAADVSTVTRTTGKGSPKPQLSADTAQKAFGAASEAAAVVIDLLEQAKEHGRNSDDFVLASVRVLGRFLAEAPEAHREKVAGMLGFLLGVKGSDDSDGGQSGSDTGRRGPYLGGVWCLLPALGQISEDVEWCKIMVREKAHRAVGEFARDAIAAQRGQPAPASSSHDMDLEGGENLAEDPADGMIARALDVVLNVLDQQAAGGAKVRFADVSTVLPALLTWIRAAPESPLRLALSSAVISNALLLADEKTLGERGLDLGGLLDAVVRFLDESFAALKRDGTVFDQELWEITLAAAADLLEKFPGFESRVTSSRWMQEVGGDQLSRATMEHYSGHGALLNFLAAAAEREERGPS</sequence>
<gene>
    <name evidence="2" type="ORF">KFL_003500110</name>
</gene>
<dbReference type="OMA" id="IVHYKKP"/>
<dbReference type="STRING" id="105231.A0A1Y1ID82"/>
<reference evidence="2 3" key="1">
    <citation type="journal article" date="2014" name="Nat. Commun.">
        <title>Klebsormidium flaccidum genome reveals primary factors for plant terrestrial adaptation.</title>
        <authorList>
            <person name="Hori K."/>
            <person name="Maruyama F."/>
            <person name="Fujisawa T."/>
            <person name="Togashi T."/>
            <person name="Yamamoto N."/>
            <person name="Seo M."/>
            <person name="Sato S."/>
            <person name="Yamada T."/>
            <person name="Mori H."/>
            <person name="Tajima N."/>
            <person name="Moriyama T."/>
            <person name="Ikeuchi M."/>
            <person name="Watanabe M."/>
            <person name="Wada H."/>
            <person name="Kobayashi K."/>
            <person name="Saito M."/>
            <person name="Masuda T."/>
            <person name="Sasaki-Sekimoto Y."/>
            <person name="Mashiguchi K."/>
            <person name="Awai K."/>
            <person name="Shimojima M."/>
            <person name="Masuda S."/>
            <person name="Iwai M."/>
            <person name="Nobusawa T."/>
            <person name="Narise T."/>
            <person name="Kondo S."/>
            <person name="Saito H."/>
            <person name="Sato R."/>
            <person name="Murakawa M."/>
            <person name="Ihara Y."/>
            <person name="Oshima-Yamada Y."/>
            <person name="Ohtaka K."/>
            <person name="Satoh M."/>
            <person name="Sonobe K."/>
            <person name="Ishii M."/>
            <person name="Ohtani R."/>
            <person name="Kanamori-Sato M."/>
            <person name="Honoki R."/>
            <person name="Miyazaki D."/>
            <person name="Mochizuki H."/>
            <person name="Umetsu J."/>
            <person name="Higashi K."/>
            <person name="Shibata D."/>
            <person name="Kamiya Y."/>
            <person name="Sato N."/>
            <person name="Nakamura Y."/>
            <person name="Tabata S."/>
            <person name="Ida S."/>
            <person name="Kurokawa K."/>
            <person name="Ohta H."/>
        </authorList>
    </citation>
    <scope>NUCLEOTIDE SEQUENCE [LARGE SCALE GENOMIC DNA]</scope>
    <source>
        <strain evidence="2 3">NIES-2285</strain>
    </source>
</reference>
<name>A0A1Y1ID82_KLENI</name>